<accession>A0A4R7J8W2</accession>
<organism evidence="2 3">
    <name type="scientific">Naumannella halotolerans</name>
    <dbReference type="NCBI Taxonomy" id="993414"/>
    <lineage>
        <taxon>Bacteria</taxon>
        <taxon>Bacillati</taxon>
        <taxon>Actinomycetota</taxon>
        <taxon>Actinomycetes</taxon>
        <taxon>Propionibacteriales</taxon>
        <taxon>Propionibacteriaceae</taxon>
        <taxon>Naumannella</taxon>
    </lineage>
</organism>
<dbReference type="Pfam" id="PF02325">
    <property type="entry name" value="CCB3_YggT"/>
    <property type="match status" value="1"/>
</dbReference>
<feature type="transmembrane region" description="Helical" evidence="1">
    <location>
        <begin position="74"/>
        <end position="96"/>
    </location>
</feature>
<feature type="transmembrane region" description="Helical" evidence="1">
    <location>
        <begin position="7"/>
        <end position="31"/>
    </location>
</feature>
<dbReference type="InterPro" id="IPR003425">
    <property type="entry name" value="CCB3/YggT"/>
</dbReference>
<evidence type="ECO:0000313" key="2">
    <source>
        <dbReference type="EMBL" id="TDT32819.1"/>
    </source>
</evidence>
<name>A0A4R7J8W2_9ACTN</name>
<dbReference type="RefSeq" id="WP_243831672.1">
    <property type="nucleotide sequence ID" value="NZ_CP171129.1"/>
</dbReference>
<keyword evidence="1" id="KW-0812">Transmembrane</keyword>
<proteinExistence type="predicted"/>
<keyword evidence="1" id="KW-0472">Membrane</keyword>
<keyword evidence="3" id="KW-1185">Reference proteome</keyword>
<comment type="caution">
    <text evidence="2">The sequence shown here is derived from an EMBL/GenBank/DDBJ whole genome shotgun (WGS) entry which is preliminary data.</text>
</comment>
<gene>
    <name evidence="2" type="ORF">CLV29_0408</name>
</gene>
<reference evidence="2 3" key="1">
    <citation type="submission" date="2019-03" db="EMBL/GenBank/DDBJ databases">
        <title>Genomic Encyclopedia of Archaeal and Bacterial Type Strains, Phase II (KMG-II): from individual species to whole genera.</title>
        <authorList>
            <person name="Goeker M."/>
        </authorList>
    </citation>
    <scope>NUCLEOTIDE SEQUENCE [LARGE SCALE GENOMIC DNA]</scope>
    <source>
        <strain evidence="2 3">DSM 24323</strain>
    </source>
</reference>
<protein>
    <submittedName>
        <fullName evidence="2">YggT family protein</fullName>
    </submittedName>
</protein>
<evidence type="ECO:0000313" key="3">
    <source>
        <dbReference type="Proteomes" id="UP000295371"/>
    </source>
</evidence>
<sequence>MTGSSGLYMLGSVINIVLVVYLGILLARVVLSWMPLLVQDWSPRGPVLVLAEAVYTLTDPPLRFFSKFLPPVRIGQVSLSLAFIGLTFAIMILRILNAQLLMR</sequence>
<dbReference type="EMBL" id="SOAW01000001">
    <property type="protein sequence ID" value="TDT32819.1"/>
    <property type="molecule type" value="Genomic_DNA"/>
</dbReference>
<dbReference type="AlphaFoldDB" id="A0A4R7J8W2"/>
<evidence type="ECO:0000256" key="1">
    <source>
        <dbReference type="SAM" id="Phobius"/>
    </source>
</evidence>
<keyword evidence="1" id="KW-1133">Transmembrane helix</keyword>
<dbReference type="GO" id="GO:0016020">
    <property type="term" value="C:membrane"/>
    <property type="evidence" value="ECO:0007669"/>
    <property type="project" value="InterPro"/>
</dbReference>
<dbReference type="Proteomes" id="UP000295371">
    <property type="component" value="Unassembled WGS sequence"/>
</dbReference>